<gene>
    <name evidence="10" type="ORF">GWI33_002149</name>
</gene>
<keyword evidence="4" id="KW-0964">Secreted</keyword>
<dbReference type="InterPro" id="IPR029070">
    <property type="entry name" value="Chitinase_insertion_sf"/>
</dbReference>
<dbReference type="AlphaFoldDB" id="A0A834IMR1"/>
<proteinExistence type="inferred from homology"/>
<protein>
    <recommendedName>
        <fullName evidence="7">Chitinase domain-containing protein 1</fullName>
    </recommendedName>
</protein>
<evidence type="ECO:0000313" key="11">
    <source>
        <dbReference type="Proteomes" id="UP000625711"/>
    </source>
</evidence>
<reference evidence="10" key="1">
    <citation type="submission" date="2020-08" db="EMBL/GenBank/DDBJ databases">
        <title>Genome sequencing and assembly of the red palm weevil Rhynchophorus ferrugineus.</title>
        <authorList>
            <person name="Dias G.B."/>
            <person name="Bergman C.M."/>
            <person name="Manee M."/>
        </authorList>
    </citation>
    <scope>NUCLEOTIDE SEQUENCE</scope>
    <source>
        <strain evidence="10">AA-2017</strain>
        <tissue evidence="10">Whole larva</tissue>
    </source>
</reference>
<dbReference type="GO" id="GO:0005764">
    <property type="term" value="C:lysosome"/>
    <property type="evidence" value="ECO:0007669"/>
    <property type="project" value="UniProtKB-SubCell"/>
</dbReference>
<dbReference type="PANTHER" id="PTHR46066">
    <property type="entry name" value="CHITINASE DOMAIN-CONTAINING PROTEIN 1 FAMILY MEMBER"/>
    <property type="match status" value="1"/>
</dbReference>
<dbReference type="FunFam" id="3.10.50.10:FF:000002">
    <property type="entry name" value="Chitinase domain-containing protein 1"/>
    <property type="match status" value="1"/>
</dbReference>
<dbReference type="Pfam" id="PF00704">
    <property type="entry name" value="Glyco_hydro_18"/>
    <property type="match status" value="1"/>
</dbReference>
<dbReference type="OrthoDB" id="10254444at2759"/>
<dbReference type="SUPFAM" id="SSF51445">
    <property type="entry name" value="(Trans)glycosidases"/>
    <property type="match status" value="1"/>
</dbReference>
<dbReference type="GO" id="GO:0005975">
    <property type="term" value="P:carbohydrate metabolic process"/>
    <property type="evidence" value="ECO:0007669"/>
    <property type="project" value="InterPro"/>
</dbReference>
<evidence type="ECO:0000313" key="10">
    <source>
        <dbReference type="EMBL" id="KAF7282679.1"/>
    </source>
</evidence>
<dbReference type="CDD" id="cd02876">
    <property type="entry name" value="GH18_SI-CLP"/>
    <property type="match status" value="1"/>
</dbReference>
<accession>A0A834IMR1</accession>
<feature type="signal peptide" evidence="8">
    <location>
        <begin position="1"/>
        <end position="22"/>
    </location>
</feature>
<dbReference type="GO" id="GO:0012505">
    <property type="term" value="C:endomembrane system"/>
    <property type="evidence" value="ECO:0007669"/>
    <property type="project" value="TreeGrafter"/>
</dbReference>
<feature type="chain" id="PRO_5032723215" description="Chitinase domain-containing protein 1" evidence="8">
    <location>
        <begin position="23"/>
        <end position="397"/>
    </location>
</feature>
<name>A0A834IMR1_RHYFE</name>
<evidence type="ECO:0000256" key="7">
    <source>
        <dbReference type="ARBA" id="ARBA00040976"/>
    </source>
</evidence>
<dbReference type="InterPro" id="IPR001223">
    <property type="entry name" value="Glyco_hydro18_cat"/>
</dbReference>
<evidence type="ECO:0000256" key="3">
    <source>
        <dbReference type="ARBA" id="ARBA00009336"/>
    </source>
</evidence>
<evidence type="ECO:0000256" key="2">
    <source>
        <dbReference type="ARBA" id="ARBA00004613"/>
    </source>
</evidence>
<dbReference type="FunFam" id="3.20.20.80:FF:000028">
    <property type="entry name" value="Chitinase domain-containing protein 1"/>
    <property type="match status" value="1"/>
</dbReference>
<dbReference type="GO" id="GO:0008061">
    <property type="term" value="F:chitin binding"/>
    <property type="evidence" value="ECO:0007669"/>
    <property type="project" value="InterPro"/>
</dbReference>
<keyword evidence="6" id="KW-0458">Lysosome</keyword>
<evidence type="ECO:0000259" key="9">
    <source>
        <dbReference type="PROSITE" id="PS51910"/>
    </source>
</evidence>
<evidence type="ECO:0000256" key="6">
    <source>
        <dbReference type="ARBA" id="ARBA00023228"/>
    </source>
</evidence>
<comment type="similarity">
    <text evidence="3">Belongs to the glycosyl hydrolase 18 family.</text>
</comment>
<dbReference type="Gene3D" id="3.20.20.80">
    <property type="entry name" value="Glycosidases"/>
    <property type="match status" value="1"/>
</dbReference>
<organism evidence="10 11">
    <name type="scientific">Rhynchophorus ferrugineus</name>
    <name type="common">Red palm weevil</name>
    <name type="synonym">Curculio ferrugineus</name>
    <dbReference type="NCBI Taxonomy" id="354439"/>
    <lineage>
        <taxon>Eukaryota</taxon>
        <taxon>Metazoa</taxon>
        <taxon>Ecdysozoa</taxon>
        <taxon>Arthropoda</taxon>
        <taxon>Hexapoda</taxon>
        <taxon>Insecta</taxon>
        <taxon>Pterygota</taxon>
        <taxon>Neoptera</taxon>
        <taxon>Endopterygota</taxon>
        <taxon>Coleoptera</taxon>
        <taxon>Polyphaga</taxon>
        <taxon>Cucujiformia</taxon>
        <taxon>Curculionidae</taxon>
        <taxon>Dryophthorinae</taxon>
        <taxon>Rhynchophorus</taxon>
    </lineage>
</organism>
<evidence type="ECO:0000256" key="8">
    <source>
        <dbReference type="SAM" id="SignalP"/>
    </source>
</evidence>
<dbReference type="Gene3D" id="3.10.50.10">
    <property type="match status" value="1"/>
</dbReference>
<sequence>MNICKNTVFFVLSFIFLYVVSASQTLSPKNRGNKKKQDEKYKTKIGPQKYTVFDKKFVTETVAGRDILSNYRAFFAETDEYNFNGLVLGYVTPWNNHGYDIAKIFGNKFTHISPVWLQVRRQGKNSYIITGTHDIDRDWVISVRNAGRERKTKVVPRVLFDGWTANDYRAFLNNKEEVKAIIHTLVQSCKQYNFNGYVFEVWTQIAAAVKSDVLVKVISAIGDVFALENLDFILVIPPKRGENELFTDDQFDKLYEHVTAFSLMTYDYSNAEMPGPNAPYSWIEETITSLTSNNTMRSKILMGLNFYGNDYTAAGGGPIISHDYIKILQKYPEKKLTYNTKLEEHYFDYKDDKGFKHLVFYPTLFSIFKRLELAHKLNTGIAIWEIGQGLDYFYDML</sequence>
<comment type="caution">
    <text evidence="10">The sequence shown here is derived from an EMBL/GenBank/DDBJ whole genome shotgun (WGS) entry which is preliminary data.</text>
</comment>
<dbReference type="SMART" id="SM00636">
    <property type="entry name" value="Glyco_18"/>
    <property type="match status" value="1"/>
</dbReference>
<dbReference type="EMBL" id="JAACXV010000160">
    <property type="protein sequence ID" value="KAF7282679.1"/>
    <property type="molecule type" value="Genomic_DNA"/>
</dbReference>
<dbReference type="GO" id="GO:0005576">
    <property type="term" value="C:extracellular region"/>
    <property type="evidence" value="ECO:0007669"/>
    <property type="project" value="UniProtKB-SubCell"/>
</dbReference>
<keyword evidence="5 8" id="KW-0732">Signal</keyword>
<dbReference type="PROSITE" id="PS51910">
    <property type="entry name" value="GH18_2"/>
    <property type="match status" value="1"/>
</dbReference>
<dbReference type="InterPro" id="IPR011583">
    <property type="entry name" value="Chitinase_II/V-like_cat"/>
</dbReference>
<comment type="subcellular location">
    <subcellularLocation>
        <location evidence="1">Lysosome</location>
    </subcellularLocation>
    <subcellularLocation>
        <location evidence="2">Secreted</location>
    </subcellularLocation>
</comment>
<dbReference type="PANTHER" id="PTHR46066:SF2">
    <property type="entry name" value="CHITINASE DOMAIN-CONTAINING PROTEIN 1"/>
    <property type="match status" value="1"/>
</dbReference>
<evidence type="ECO:0000256" key="5">
    <source>
        <dbReference type="ARBA" id="ARBA00022729"/>
    </source>
</evidence>
<dbReference type="GO" id="GO:0070492">
    <property type="term" value="F:oligosaccharide binding"/>
    <property type="evidence" value="ECO:0007669"/>
    <property type="project" value="TreeGrafter"/>
</dbReference>
<dbReference type="InterPro" id="IPR017853">
    <property type="entry name" value="GH"/>
</dbReference>
<feature type="domain" description="GH18" evidence="9">
    <location>
        <begin position="85"/>
        <end position="397"/>
    </location>
</feature>
<dbReference type="Proteomes" id="UP000625711">
    <property type="component" value="Unassembled WGS sequence"/>
</dbReference>
<evidence type="ECO:0000256" key="4">
    <source>
        <dbReference type="ARBA" id="ARBA00022525"/>
    </source>
</evidence>
<keyword evidence="11" id="KW-1185">Reference proteome</keyword>
<evidence type="ECO:0000256" key="1">
    <source>
        <dbReference type="ARBA" id="ARBA00004371"/>
    </source>
</evidence>